<dbReference type="AlphaFoldDB" id="A0A9D5C1P3"/>
<protein>
    <submittedName>
        <fullName evidence="1">Uncharacterized protein</fullName>
    </submittedName>
</protein>
<proteinExistence type="predicted"/>
<dbReference type="Proteomes" id="UP001085076">
    <property type="component" value="Miscellaneous, Linkage group lg08"/>
</dbReference>
<comment type="caution">
    <text evidence="1">The sequence shown here is derived from an EMBL/GenBank/DDBJ whole genome shotgun (WGS) entry which is preliminary data.</text>
</comment>
<evidence type="ECO:0000313" key="1">
    <source>
        <dbReference type="EMBL" id="KAJ0964464.1"/>
    </source>
</evidence>
<name>A0A9D5C1P3_9LILI</name>
<dbReference type="EMBL" id="JAGGNH010000008">
    <property type="protein sequence ID" value="KAJ0964464.1"/>
    <property type="molecule type" value="Genomic_DNA"/>
</dbReference>
<organism evidence="1 2">
    <name type="scientific">Dioscorea zingiberensis</name>
    <dbReference type="NCBI Taxonomy" id="325984"/>
    <lineage>
        <taxon>Eukaryota</taxon>
        <taxon>Viridiplantae</taxon>
        <taxon>Streptophyta</taxon>
        <taxon>Embryophyta</taxon>
        <taxon>Tracheophyta</taxon>
        <taxon>Spermatophyta</taxon>
        <taxon>Magnoliopsida</taxon>
        <taxon>Liliopsida</taxon>
        <taxon>Dioscoreales</taxon>
        <taxon>Dioscoreaceae</taxon>
        <taxon>Dioscorea</taxon>
    </lineage>
</organism>
<keyword evidence="2" id="KW-1185">Reference proteome</keyword>
<evidence type="ECO:0000313" key="2">
    <source>
        <dbReference type="Proteomes" id="UP001085076"/>
    </source>
</evidence>
<reference evidence="1" key="1">
    <citation type="submission" date="2021-03" db="EMBL/GenBank/DDBJ databases">
        <authorList>
            <person name="Li Z."/>
            <person name="Yang C."/>
        </authorList>
    </citation>
    <scope>NUCLEOTIDE SEQUENCE</scope>
    <source>
        <strain evidence="1">Dzin_1.0</strain>
        <tissue evidence="1">Leaf</tissue>
    </source>
</reference>
<accession>A0A9D5C1P3</accession>
<sequence length="101" mass="11268">MVVCVEIKWENGLKNNETPVTSSLLSLLASSIPPSIAIVALIHGFTWGVDELFISKLSYLRRKDILETSAKESKKVHLQFSNNNSTGFDFVQDFNNVILKA</sequence>
<reference evidence="1" key="2">
    <citation type="journal article" date="2022" name="Hortic Res">
        <title>The genome of Dioscorea zingiberensis sheds light on the biosynthesis, origin and evolution of the medicinally important diosgenin saponins.</title>
        <authorList>
            <person name="Li Y."/>
            <person name="Tan C."/>
            <person name="Li Z."/>
            <person name="Guo J."/>
            <person name="Li S."/>
            <person name="Chen X."/>
            <person name="Wang C."/>
            <person name="Dai X."/>
            <person name="Yang H."/>
            <person name="Song W."/>
            <person name="Hou L."/>
            <person name="Xu J."/>
            <person name="Tong Z."/>
            <person name="Xu A."/>
            <person name="Yuan X."/>
            <person name="Wang W."/>
            <person name="Yang Q."/>
            <person name="Chen L."/>
            <person name="Sun Z."/>
            <person name="Wang K."/>
            <person name="Pan B."/>
            <person name="Chen J."/>
            <person name="Bao Y."/>
            <person name="Liu F."/>
            <person name="Qi X."/>
            <person name="Gang D.R."/>
            <person name="Wen J."/>
            <person name="Li J."/>
        </authorList>
    </citation>
    <scope>NUCLEOTIDE SEQUENCE</scope>
    <source>
        <strain evidence="1">Dzin_1.0</strain>
    </source>
</reference>
<gene>
    <name evidence="1" type="ORF">J5N97_025602</name>
</gene>